<dbReference type="AlphaFoldDB" id="G6FUP2"/>
<evidence type="ECO:0000313" key="2">
    <source>
        <dbReference type="Proteomes" id="UP000004344"/>
    </source>
</evidence>
<name>G6FUP2_9CYAN</name>
<reference evidence="1 2" key="1">
    <citation type="submission" date="2011-09" db="EMBL/GenBank/DDBJ databases">
        <title>The draft genome of Fischerella sp. JSC-11.</title>
        <authorList>
            <consortium name="US DOE Joint Genome Institute (JGI-PGF)"/>
            <person name="Lucas S."/>
            <person name="Han J."/>
            <person name="Lapidus A."/>
            <person name="Cheng J.-F."/>
            <person name="Goodwin L."/>
            <person name="Pitluck S."/>
            <person name="Peters L."/>
            <person name="Land M.L."/>
            <person name="Hauser L."/>
            <person name="Sarkisova S."/>
            <person name="Bryant D.A."/>
            <person name="Brown I."/>
            <person name="Woyke T.J."/>
        </authorList>
    </citation>
    <scope>NUCLEOTIDE SEQUENCE [LARGE SCALE GENOMIC DNA]</scope>
    <source>
        <strain evidence="1 2">JSC-11</strain>
    </source>
</reference>
<accession>G6FUP2</accession>
<gene>
    <name evidence="1" type="ORF">FJSC11DRAFT_2589</name>
</gene>
<protein>
    <submittedName>
        <fullName evidence="1">Uncharacterized protein</fullName>
    </submittedName>
</protein>
<proteinExistence type="predicted"/>
<dbReference type="EMBL" id="AGIZ01000007">
    <property type="protein sequence ID" value="EHC12972.1"/>
    <property type="molecule type" value="Genomic_DNA"/>
</dbReference>
<keyword evidence="2" id="KW-1185">Reference proteome</keyword>
<dbReference type="Proteomes" id="UP000004344">
    <property type="component" value="Unassembled WGS sequence"/>
</dbReference>
<sequence>MGVIFNVFLVKQALHYLPLPYLISSWMPHKESAISVKQATIGTVFTKKIFQES</sequence>
<evidence type="ECO:0000313" key="1">
    <source>
        <dbReference type="EMBL" id="EHC12972.1"/>
    </source>
</evidence>
<organism evidence="1 2">
    <name type="scientific">Fischerella thermalis JSC-11</name>
    <dbReference type="NCBI Taxonomy" id="741277"/>
    <lineage>
        <taxon>Bacteria</taxon>
        <taxon>Bacillati</taxon>
        <taxon>Cyanobacteriota</taxon>
        <taxon>Cyanophyceae</taxon>
        <taxon>Nostocales</taxon>
        <taxon>Hapalosiphonaceae</taxon>
        <taxon>Fischerella</taxon>
    </lineage>
</organism>
<comment type="caution">
    <text evidence="1">The sequence shown here is derived from an EMBL/GenBank/DDBJ whole genome shotgun (WGS) entry which is preliminary data.</text>
</comment>